<organism evidence="1 2">
    <name type="scientific">Nocardioides luteus</name>
    <dbReference type="NCBI Taxonomy" id="1844"/>
    <lineage>
        <taxon>Bacteria</taxon>
        <taxon>Bacillati</taxon>
        <taxon>Actinomycetota</taxon>
        <taxon>Actinomycetes</taxon>
        <taxon>Propionibacteriales</taxon>
        <taxon>Nocardioidaceae</taxon>
        <taxon>Nocardioides</taxon>
    </lineage>
</organism>
<protein>
    <submittedName>
        <fullName evidence="1">Uncharacterized protein</fullName>
    </submittedName>
</protein>
<proteinExistence type="predicted"/>
<evidence type="ECO:0000313" key="1">
    <source>
        <dbReference type="EMBL" id="OIJ28570.1"/>
    </source>
</evidence>
<keyword evidence="2" id="KW-1185">Reference proteome</keyword>
<reference evidence="1" key="1">
    <citation type="submission" date="2016-10" db="EMBL/GenBank/DDBJ databases">
        <title>Draft Genome Sequence of Nocardioides luteus Strain BAFB, an Alkane-Degrading Bacterium Isolated from JP-7 Polluted Soil.</title>
        <authorList>
            <person name="Brown L."/>
            <person name="Ruiz O.N."/>
            <person name="Gunasekera T."/>
        </authorList>
    </citation>
    <scope>NUCLEOTIDE SEQUENCE [LARGE SCALE GENOMIC DNA]</scope>
    <source>
        <strain evidence="1">BAFB</strain>
    </source>
</reference>
<accession>A0A1J4NAN5</accession>
<evidence type="ECO:0000313" key="2">
    <source>
        <dbReference type="Proteomes" id="UP000033772"/>
    </source>
</evidence>
<dbReference type="AlphaFoldDB" id="A0A1J4NAN5"/>
<dbReference type="EMBL" id="JZDQ02000002">
    <property type="protein sequence ID" value="OIJ28570.1"/>
    <property type="molecule type" value="Genomic_DNA"/>
</dbReference>
<dbReference type="STRING" id="1844.UG56_001970"/>
<sequence length="145" mass="16242">MINSFAIHLLVPRAGARRIWNDNSSWPSRDRALAVGAAFQVSWSATILQLRNVDLIDREEHERLSRQDPRSGDYLRLGLSWSDQLSDDYLSPGFTAAALQGYARASLTQERVIELLRGTLSVADLPPQDPASIDDLRRAFIGHDD</sequence>
<comment type="caution">
    <text evidence="1">The sequence shown here is derived from an EMBL/GenBank/DDBJ whole genome shotgun (WGS) entry which is preliminary data.</text>
</comment>
<dbReference type="Proteomes" id="UP000033772">
    <property type="component" value="Unassembled WGS sequence"/>
</dbReference>
<name>A0A1J4NAN5_9ACTN</name>
<gene>
    <name evidence="1" type="ORF">UG56_001970</name>
</gene>